<protein>
    <submittedName>
        <fullName evidence="2">Uncharacterized protein</fullName>
    </submittedName>
</protein>
<accession>A0A0P6Y0X0</accession>
<sequence>MDVFIGITLIVLLIVLVARSLARLHVDVNNLLAGTHHLIDRPPAWRTGKPDRSHRRRNARKTTSRP</sequence>
<feature type="compositionally biased region" description="Basic residues" evidence="1">
    <location>
        <begin position="52"/>
        <end position="66"/>
    </location>
</feature>
<reference evidence="2 3" key="1">
    <citation type="submission" date="2015-07" db="EMBL/GenBank/DDBJ databases">
        <title>Whole genome sequence of Herpetosiphon geysericola DSM 7119.</title>
        <authorList>
            <person name="Hemp J."/>
            <person name="Ward L.M."/>
            <person name="Pace L.A."/>
            <person name="Fischer W.W."/>
        </authorList>
    </citation>
    <scope>NUCLEOTIDE SEQUENCE [LARGE SCALE GENOMIC DNA]</scope>
    <source>
        <strain evidence="2 3">DSM 7119</strain>
    </source>
</reference>
<evidence type="ECO:0000313" key="2">
    <source>
        <dbReference type="EMBL" id="KPL86157.1"/>
    </source>
</evidence>
<gene>
    <name evidence="2" type="ORF">SE18_14980</name>
</gene>
<comment type="caution">
    <text evidence="2">The sequence shown here is derived from an EMBL/GenBank/DDBJ whole genome shotgun (WGS) entry which is preliminary data.</text>
</comment>
<name>A0A0P6Y0X0_9CHLR</name>
<proteinExistence type="predicted"/>
<evidence type="ECO:0000313" key="3">
    <source>
        <dbReference type="Proteomes" id="UP000050277"/>
    </source>
</evidence>
<dbReference type="RefSeq" id="WP_054535263.1">
    <property type="nucleotide sequence ID" value="NZ_LGKP01000022.1"/>
</dbReference>
<evidence type="ECO:0000256" key="1">
    <source>
        <dbReference type="SAM" id="MobiDB-lite"/>
    </source>
</evidence>
<dbReference type="Proteomes" id="UP000050277">
    <property type="component" value="Unassembled WGS sequence"/>
</dbReference>
<organism evidence="2 3">
    <name type="scientific">Herpetosiphon geysericola</name>
    <dbReference type="NCBI Taxonomy" id="70996"/>
    <lineage>
        <taxon>Bacteria</taxon>
        <taxon>Bacillati</taxon>
        <taxon>Chloroflexota</taxon>
        <taxon>Chloroflexia</taxon>
        <taxon>Herpetosiphonales</taxon>
        <taxon>Herpetosiphonaceae</taxon>
        <taxon>Herpetosiphon</taxon>
    </lineage>
</organism>
<dbReference type="AlphaFoldDB" id="A0A0P6Y0X0"/>
<dbReference type="EMBL" id="LGKP01000022">
    <property type="protein sequence ID" value="KPL86157.1"/>
    <property type="molecule type" value="Genomic_DNA"/>
</dbReference>
<keyword evidence="3" id="KW-1185">Reference proteome</keyword>
<feature type="region of interest" description="Disordered" evidence="1">
    <location>
        <begin position="42"/>
        <end position="66"/>
    </location>
</feature>